<gene>
    <name evidence="1" type="ORF">Cflav_PD2909</name>
</gene>
<sequence>MSETDLVIGGEIDLQVNWQFDRYINSYAGYSHFFHGAFIAETGPHNDVNFVYAALTFTF</sequence>
<dbReference type="AlphaFoldDB" id="B9XMK8"/>
<protein>
    <recommendedName>
        <fullName evidence="3">Alginate export domain-containing protein</fullName>
    </recommendedName>
</protein>
<dbReference type="EMBL" id="ABOX02000035">
    <property type="protein sequence ID" value="EEF58907.1"/>
    <property type="molecule type" value="Genomic_DNA"/>
</dbReference>
<name>B9XMK8_PEDPL</name>
<organism evidence="1 2">
    <name type="scientific">Pedosphaera parvula (strain Ellin514)</name>
    <dbReference type="NCBI Taxonomy" id="320771"/>
    <lineage>
        <taxon>Bacteria</taxon>
        <taxon>Pseudomonadati</taxon>
        <taxon>Verrucomicrobiota</taxon>
        <taxon>Pedosphaerae</taxon>
        <taxon>Pedosphaerales</taxon>
        <taxon>Pedosphaeraceae</taxon>
        <taxon>Pedosphaera</taxon>
    </lineage>
</organism>
<evidence type="ECO:0008006" key="3">
    <source>
        <dbReference type="Google" id="ProtNLM"/>
    </source>
</evidence>
<evidence type="ECO:0000313" key="2">
    <source>
        <dbReference type="Proteomes" id="UP000003688"/>
    </source>
</evidence>
<evidence type="ECO:0000313" key="1">
    <source>
        <dbReference type="EMBL" id="EEF58907.1"/>
    </source>
</evidence>
<reference evidence="1 2" key="1">
    <citation type="journal article" date="2011" name="J. Bacteriol.">
        <title>Genome sequence of 'Pedosphaera parvula' Ellin514, an aerobic Verrucomicrobial isolate from pasture soil.</title>
        <authorList>
            <person name="Kant R."/>
            <person name="van Passel M.W."/>
            <person name="Sangwan P."/>
            <person name="Palva A."/>
            <person name="Lucas S."/>
            <person name="Copeland A."/>
            <person name="Lapidus A."/>
            <person name="Glavina Del Rio T."/>
            <person name="Dalin E."/>
            <person name="Tice H."/>
            <person name="Bruce D."/>
            <person name="Goodwin L."/>
            <person name="Pitluck S."/>
            <person name="Chertkov O."/>
            <person name="Larimer F.W."/>
            <person name="Land M.L."/>
            <person name="Hauser L."/>
            <person name="Brettin T.S."/>
            <person name="Detter J.C."/>
            <person name="Han S."/>
            <person name="de Vos W.M."/>
            <person name="Janssen P.H."/>
            <person name="Smidt H."/>
        </authorList>
    </citation>
    <scope>NUCLEOTIDE SEQUENCE [LARGE SCALE GENOMIC DNA]</scope>
    <source>
        <strain evidence="1 2">Ellin514</strain>
    </source>
</reference>
<keyword evidence="2" id="KW-1185">Reference proteome</keyword>
<accession>B9XMK8</accession>
<dbReference type="RefSeq" id="WP_007417047.1">
    <property type="nucleotide sequence ID" value="NZ_ABOX02000035.1"/>
</dbReference>
<comment type="caution">
    <text evidence="1">The sequence shown here is derived from an EMBL/GenBank/DDBJ whole genome shotgun (WGS) entry which is preliminary data.</text>
</comment>
<proteinExistence type="predicted"/>
<dbReference type="Proteomes" id="UP000003688">
    <property type="component" value="Unassembled WGS sequence"/>
</dbReference>